<accession>A0A3M8CHW7</accession>
<gene>
    <name evidence="1" type="primary">mciZ</name>
    <name evidence="1" type="ORF">EDM58_19375</name>
</gene>
<dbReference type="AlphaFoldDB" id="A0A3M8CHW7"/>
<name>A0A3M8CHW7_9BACL</name>
<proteinExistence type="predicted"/>
<dbReference type="Proteomes" id="UP000281915">
    <property type="component" value="Unassembled WGS sequence"/>
</dbReference>
<organism evidence="1 2">
    <name type="scientific">Brevibacillus panacihumi</name>
    <dbReference type="NCBI Taxonomy" id="497735"/>
    <lineage>
        <taxon>Bacteria</taxon>
        <taxon>Bacillati</taxon>
        <taxon>Bacillota</taxon>
        <taxon>Bacilli</taxon>
        <taxon>Bacillales</taxon>
        <taxon>Paenibacillaceae</taxon>
        <taxon>Brevibacillus</taxon>
    </lineage>
</organism>
<dbReference type="InterPro" id="IPR025177">
    <property type="entry name" value="MciZ"/>
</dbReference>
<protein>
    <submittedName>
        <fullName evidence="1">Z-ring formation inhibitor MciZ</fullName>
    </submittedName>
</protein>
<evidence type="ECO:0000313" key="2">
    <source>
        <dbReference type="Proteomes" id="UP000281915"/>
    </source>
</evidence>
<reference evidence="1 2" key="1">
    <citation type="submission" date="2018-10" db="EMBL/GenBank/DDBJ databases">
        <title>Phylogenomics of Brevibacillus.</title>
        <authorList>
            <person name="Dunlap C."/>
        </authorList>
    </citation>
    <scope>NUCLEOTIDE SEQUENCE [LARGE SCALE GENOMIC DNA]</scope>
    <source>
        <strain evidence="1 2">JCM 15085</strain>
    </source>
</reference>
<dbReference type="Pfam" id="PF13072">
    <property type="entry name" value="MciZ"/>
    <property type="match status" value="1"/>
</dbReference>
<evidence type="ECO:0000313" key="1">
    <source>
        <dbReference type="EMBL" id="RNB75121.1"/>
    </source>
</evidence>
<dbReference type="EMBL" id="RHHT01000046">
    <property type="protein sequence ID" value="RNB75121.1"/>
    <property type="molecule type" value="Genomic_DNA"/>
</dbReference>
<comment type="caution">
    <text evidence="1">The sequence shown here is derived from an EMBL/GenBank/DDBJ whole genome shotgun (WGS) entry which is preliminary data.</text>
</comment>
<sequence length="46" mass="5467">MKTYVSEKELRMVGKAWEIRAALRSWSNKDLTLQAYLAKRSNPNRR</sequence>